<protein>
    <submittedName>
        <fullName evidence="2">Amidase</fullName>
        <ecNumber evidence="2">3.5.1.4</ecNumber>
    </submittedName>
</protein>
<dbReference type="SUPFAM" id="SSF75304">
    <property type="entry name" value="Amidase signature (AS) enzymes"/>
    <property type="match status" value="1"/>
</dbReference>
<evidence type="ECO:0000259" key="1">
    <source>
        <dbReference type="Pfam" id="PF01425"/>
    </source>
</evidence>
<accession>A0A841Q5Z5</accession>
<dbReference type="GO" id="GO:0004040">
    <property type="term" value="F:amidase activity"/>
    <property type="evidence" value="ECO:0007669"/>
    <property type="project" value="UniProtKB-EC"/>
</dbReference>
<dbReference type="RefSeq" id="WP_174496647.1">
    <property type="nucleotide sequence ID" value="NZ_CADDWK010000008.1"/>
</dbReference>
<name>A0A841Q5Z5_9BACI</name>
<dbReference type="NCBIfam" id="NF006006">
    <property type="entry name" value="PRK08137.1"/>
    <property type="match status" value="1"/>
</dbReference>
<reference evidence="2 3" key="1">
    <citation type="submission" date="2020-08" db="EMBL/GenBank/DDBJ databases">
        <title>Genomic Encyclopedia of Type Strains, Phase IV (KMG-IV): sequencing the most valuable type-strain genomes for metagenomic binning, comparative biology and taxonomic classification.</title>
        <authorList>
            <person name="Goeker M."/>
        </authorList>
    </citation>
    <scope>NUCLEOTIDE SEQUENCE [LARGE SCALE GENOMIC DNA]</scope>
    <source>
        <strain evidence="2 3">DSM 19612</strain>
    </source>
</reference>
<proteinExistence type="predicted"/>
<evidence type="ECO:0000313" key="3">
    <source>
        <dbReference type="Proteomes" id="UP000581688"/>
    </source>
</evidence>
<gene>
    <name evidence="2" type="ORF">HNQ94_002256</name>
</gene>
<sequence length="489" mass="52932">MFNPKLKEFAEQKLVEASIDDLQQTMEAGEITAKDLVFMYFDRIQKYDKNGVHLNSVLELNPEAVHIAEALDAERQEKGARGPLHGIPILLKDNIDTNDHLHTSAGSLALANNVATKDSFVAQKLREAGAIIIGKANMTEWANFMTENMPNGYSSRGGQVLNPYGPGTFDVGGSSSGSGASVAANLVTVAIGTETSGSILSPASSNSVVGIKPTVGLVSRSGIIPISHSQDTAGPIGRTVKDAAHVLAAIAGVDRHDPATVKVTKEDFDYVTNIDKGIDGLRIGVARDPYFDHLSEEEVKLLDEAIEELQKNGATIIDPVEIPSQKEDWDINVLVYEFKPDLNAYLRNTSADVKVRSLKDVIAFNEKYKEQALKHGQTMLIKSEETSGTLTESEYLVSLEKDQYLAKTEGIDAVIEENNLDAVLFPNNLGAGIPSKAGYPSITVPAGYTDKGKPIGVTFTAKAFEEEKLIQIGYAYEQATKLRKEPKLD</sequence>
<dbReference type="EC" id="3.5.1.4" evidence="2"/>
<dbReference type="EMBL" id="JACHGH010000006">
    <property type="protein sequence ID" value="MBB6453805.1"/>
    <property type="molecule type" value="Genomic_DNA"/>
</dbReference>
<evidence type="ECO:0000313" key="2">
    <source>
        <dbReference type="EMBL" id="MBB6453805.1"/>
    </source>
</evidence>
<dbReference type="Pfam" id="PF01425">
    <property type="entry name" value="Amidase"/>
    <property type="match status" value="1"/>
</dbReference>
<dbReference type="InterPro" id="IPR036928">
    <property type="entry name" value="AS_sf"/>
</dbReference>
<feature type="domain" description="Amidase" evidence="1">
    <location>
        <begin position="35"/>
        <end position="469"/>
    </location>
</feature>
<dbReference type="PANTHER" id="PTHR42678:SF34">
    <property type="entry name" value="OS04G0183300 PROTEIN"/>
    <property type="match status" value="1"/>
</dbReference>
<dbReference type="NCBIfam" id="NF005300">
    <property type="entry name" value="PRK06828.1"/>
    <property type="match status" value="1"/>
</dbReference>
<dbReference type="InterPro" id="IPR023631">
    <property type="entry name" value="Amidase_dom"/>
</dbReference>
<comment type="caution">
    <text evidence="2">The sequence shown here is derived from an EMBL/GenBank/DDBJ whole genome shotgun (WGS) entry which is preliminary data.</text>
</comment>
<organism evidence="2 3">
    <name type="scientific">Salirhabdus euzebyi</name>
    <dbReference type="NCBI Taxonomy" id="394506"/>
    <lineage>
        <taxon>Bacteria</taxon>
        <taxon>Bacillati</taxon>
        <taxon>Bacillota</taxon>
        <taxon>Bacilli</taxon>
        <taxon>Bacillales</taxon>
        <taxon>Bacillaceae</taxon>
        <taxon>Salirhabdus</taxon>
    </lineage>
</organism>
<dbReference type="PANTHER" id="PTHR42678">
    <property type="entry name" value="AMIDASE"/>
    <property type="match status" value="1"/>
</dbReference>
<dbReference type="Proteomes" id="UP000581688">
    <property type="component" value="Unassembled WGS sequence"/>
</dbReference>
<keyword evidence="2" id="KW-0378">Hydrolase</keyword>
<dbReference type="Gene3D" id="3.90.1300.10">
    <property type="entry name" value="Amidase signature (AS) domain"/>
    <property type="match status" value="1"/>
</dbReference>
<dbReference type="AlphaFoldDB" id="A0A841Q5Z5"/>
<keyword evidence="3" id="KW-1185">Reference proteome</keyword>